<evidence type="ECO:0000256" key="8">
    <source>
        <dbReference type="ARBA" id="ARBA00022967"/>
    </source>
</evidence>
<sequence length="163" mass="19347">MKNLIMMMMFLTGMTILTTHPLMMSLIIIIQAIMVSLLTSMFTDNSWFSYTLFMIMIGGMMVMFIYMTSLTSNKKVNFKKTSMMYWTLILIFLYLNLDYYFINQTTMTNQITHMNNIKLESCMSKFMNYPLSMLMILMMIYLFIMMTASIKITYKKHGPIRQK</sequence>
<keyword evidence="11" id="KW-0520">NAD</keyword>
<geneLocation type="mitochondrion" evidence="17"/>
<name>A0A0R6CPX6_PHRHR</name>
<dbReference type="GO" id="GO:0008137">
    <property type="term" value="F:NADH dehydrogenase (ubiquinone) activity"/>
    <property type="evidence" value="ECO:0007669"/>
    <property type="project" value="UniProtKB-EC"/>
</dbReference>
<evidence type="ECO:0000256" key="13">
    <source>
        <dbReference type="ARBA" id="ARBA00023136"/>
    </source>
</evidence>
<evidence type="ECO:0000256" key="10">
    <source>
        <dbReference type="ARBA" id="ARBA00022989"/>
    </source>
</evidence>
<proteinExistence type="inferred from homology"/>
<evidence type="ECO:0000256" key="15">
    <source>
        <dbReference type="ARBA" id="ARBA00049551"/>
    </source>
</evidence>
<keyword evidence="8" id="KW-1278">Translocase</keyword>
<keyword evidence="9" id="KW-0249">Electron transport</keyword>
<evidence type="ECO:0000313" key="17">
    <source>
        <dbReference type="EMBL" id="AJT35534.1"/>
    </source>
</evidence>
<evidence type="ECO:0000256" key="2">
    <source>
        <dbReference type="ARBA" id="ARBA00005698"/>
    </source>
</evidence>
<evidence type="ECO:0000256" key="11">
    <source>
        <dbReference type="ARBA" id="ARBA00023027"/>
    </source>
</evidence>
<comment type="subcellular location">
    <subcellularLocation>
        <location evidence="1">Mitochondrion membrane</location>
        <topology evidence="1">Multi-pass membrane protein</topology>
    </subcellularLocation>
</comment>
<keyword evidence="5" id="KW-0813">Transport</keyword>
<dbReference type="InterPro" id="IPR050269">
    <property type="entry name" value="ComplexI_Subunit6"/>
</dbReference>
<protein>
    <recommendedName>
        <fullName evidence="4">NADH-ubiquinone oxidoreductase chain 6</fullName>
        <ecNumber evidence="3">7.1.1.2</ecNumber>
    </recommendedName>
    <alternativeName>
        <fullName evidence="14">NADH dehydrogenase subunit 6</fullName>
    </alternativeName>
</protein>
<dbReference type="PANTHER" id="PTHR11435:SF1">
    <property type="entry name" value="NADH-UBIQUINONE OXIDOREDUCTASE CHAIN 6"/>
    <property type="match status" value="1"/>
</dbReference>
<comment type="similarity">
    <text evidence="2">Belongs to the complex I subunit 6 family.</text>
</comment>
<evidence type="ECO:0000256" key="5">
    <source>
        <dbReference type="ARBA" id="ARBA00022448"/>
    </source>
</evidence>
<evidence type="ECO:0000256" key="14">
    <source>
        <dbReference type="ARBA" id="ARBA00031019"/>
    </source>
</evidence>
<evidence type="ECO:0000256" key="3">
    <source>
        <dbReference type="ARBA" id="ARBA00012944"/>
    </source>
</evidence>
<keyword evidence="6" id="KW-0679">Respiratory chain</keyword>
<evidence type="ECO:0000256" key="7">
    <source>
        <dbReference type="ARBA" id="ARBA00022692"/>
    </source>
</evidence>
<keyword evidence="13 16" id="KW-0472">Membrane</keyword>
<evidence type="ECO:0000256" key="9">
    <source>
        <dbReference type="ARBA" id="ARBA00022982"/>
    </source>
</evidence>
<keyword evidence="10 16" id="KW-1133">Transmembrane helix</keyword>
<keyword evidence="7 16" id="KW-0812">Transmembrane</keyword>
<evidence type="ECO:0000256" key="4">
    <source>
        <dbReference type="ARBA" id="ARBA00021095"/>
    </source>
</evidence>
<feature type="transmembrane region" description="Helical" evidence="16">
    <location>
        <begin position="83"/>
        <end position="102"/>
    </location>
</feature>
<organism evidence="17">
    <name type="scientific">Phrixothrix hirtus</name>
    <name type="common">Brazilian railroad worm</name>
    <dbReference type="NCBI Taxonomy" id="94779"/>
    <lineage>
        <taxon>Eukaryota</taxon>
        <taxon>Metazoa</taxon>
        <taxon>Ecdysozoa</taxon>
        <taxon>Arthropoda</taxon>
        <taxon>Hexapoda</taxon>
        <taxon>Insecta</taxon>
        <taxon>Pterygota</taxon>
        <taxon>Neoptera</taxon>
        <taxon>Endopterygota</taxon>
        <taxon>Coleoptera</taxon>
        <taxon>Polyphaga</taxon>
        <taxon>Elateriformia</taxon>
        <taxon>Elateroidea</taxon>
        <taxon>Phengodidae</taxon>
        <taxon>Mastinocerinae</taxon>
        <taxon>Phrixothrix</taxon>
    </lineage>
</organism>
<comment type="catalytic activity">
    <reaction evidence="15">
        <text>a ubiquinone + NADH + 5 H(+)(in) = a ubiquinol + NAD(+) + 4 H(+)(out)</text>
        <dbReference type="Rhea" id="RHEA:29091"/>
        <dbReference type="Rhea" id="RHEA-COMP:9565"/>
        <dbReference type="Rhea" id="RHEA-COMP:9566"/>
        <dbReference type="ChEBI" id="CHEBI:15378"/>
        <dbReference type="ChEBI" id="CHEBI:16389"/>
        <dbReference type="ChEBI" id="CHEBI:17976"/>
        <dbReference type="ChEBI" id="CHEBI:57540"/>
        <dbReference type="ChEBI" id="CHEBI:57945"/>
        <dbReference type="EC" id="7.1.1.2"/>
    </reaction>
</comment>
<dbReference type="EMBL" id="KM923891">
    <property type="protein sequence ID" value="AJT35534.1"/>
    <property type="molecule type" value="Genomic_DNA"/>
</dbReference>
<dbReference type="PANTHER" id="PTHR11435">
    <property type="entry name" value="NADH UBIQUINONE OXIDOREDUCTASE SUBUNIT ND6"/>
    <property type="match status" value="1"/>
</dbReference>
<evidence type="ECO:0000256" key="16">
    <source>
        <dbReference type="SAM" id="Phobius"/>
    </source>
</evidence>
<evidence type="ECO:0000256" key="12">
    <source>
        <dbReference type="ARBA" id="ARBA00023128"/>
    </source>
</evidence>
<dbReference type="GO" id="GO:0031966">
    <property type="term" value="C:mitochondrial membrane"/>
    <property type="evidence" value="ECO:0007669"/>
    <property type="project" value="UniProtKB-SubCell"/>
</dbReference>
<dbReference type="EC" id="7.1.1.2" evidence="3"/>
<feature type="transmembrane region" description="Helical" evidence="16">
    <location>
        <begin position="48"/>
        <end position="71"/>
    </location>
</feature>
<accession>A0A0R6CPX6</accession>
<evidence type="ECO:0000256" key="6">
    <source>
        <dbReference type="ARBA" id="ARBA00022660"/>
    </source>
</evidence>
<evidence type="ECO:0000256" key="1">
    <source>
        <dbReference type="ARBA" id="ARBA00004225"/>
    </source>
</evidence>
<gene>
    <name evidence="17" type="primary">NADH6</name>
</gene>
<keyword evidence="12 17" id="KW-0496">Mitochondrion</keyword>
<feature type="transmembrane region" description="Helical" evidence="16">
    <location>
        <begin position="133"/>
        <end position="154"/>
    </location>
</feature>
<feature type="transmembrane region" description="Helical" evidence="16">
    <location>
        <begin position="21"/>
        <end position="42"/>
    </location>
</feature>
<dbReference type="AlphaFoldDB" id="A0A0R6CPX6"/>
<reference evidence="17" key="1">
    <citation type="submission" date="2014-10" db="EMBL/GenBank/DDBJ databases">
        <title>Organization and comparative analysis of the mitochondrial genome of bioluminescent Elateroidea (Coleoptera:Polyphaga).</title>
        <authorList>
            <person name="Amaral D.T."/>
            <person name="Mitani Y."/>
            <person name="Ohmiya Y."/>
            <person name="Viviani V.R."/>
        </authorList>
    </citation>
    <scope>NUCLEOTIDE SEQUENCE</scope>
</reference>